<feature type="compositionally biased region" description="Basic and acidic residues" evidence="18">
    <location>
        <begin position="3414"/>
        <end position="3424"/>
    </location>
</feature>
<keyword evidence="8" id="KW-0862">Zinc</keyword>
<feature type="compositionally biased region" description="Basic and acidic residues" evidence="18">
    <location>
        <begin position="3797"/>
        <end position="3808"/>
    </location>
</feature>
<dbReference type="SMART" id="SM00508">
    <property type="entry name" value="PostSET"/>
    <property type="match status" value="1"/>
</dbReference>
<feature type="region of interest" description="Disordered" evidence="18">
    <location>
        <begin position="4605"/>
        <end position="4624"/>
    </location>
</feature>
<feature type="region of interest" description="Disordered" evidence="18">
    <location>
        <begin position="4514"/>
        <end position="4570"/>
    </location>
</feature>
<evidence type="ECO:0000259" key="20">
    <source>
        <dbReference type="PROSITE" id="PS50016"/>
    </source>
</evidence>
<keyword evidence="13" id="KW-0804">Transcription</keyword>
<dbReference type="Gene3D" id="3.30.160.360">
    <property type="match status" value="2"/>
</dbReference>
<evidence type="ECO:0000256" key="8">
    <source>
        <dbReference type="ARBA" id="ARBA00022833"/>
    </source>
</evidence>
<evidence type="ECO:0000256" key="13">
    <source>
        <dbReference type="ARBA" id="ARBA00023163"/>
    </source>
</evidence>
<feature type="compositionally biased region" description="Low complexity" evidence="18">
    <location>
        <begin position="3825"/>
        <end position="3837"/>
    </location>
</feature>
<organism evidence="25 26">
    <name type="scientific">Biomphalaria glabrata</name>
    <name type="common">Bloodfluke planorb</name>
    <name type="synonym">Freshwater snail</name>
    <dbReference type="NCBI Taxonomy" id="6526"/>
    <lineage>
        <taxon>Eukaryota</taxon>
        <taxon>Metazoa</taxon>
        <taxon>Spiralia</taxon>
        <taxon>Lophotrochozoa</taxon>
        <taxon>Mollusca</taxon>
        <taxon>Gastropoda</taxon>
        <taxon>Heterobranchia</taxon>
        <taxon>Euthyneura</taxon>
        <taxon>Panpulmonata</taxon>
        <taxon>Hygrophila</taxon>
        <taxon>Lymnaeoidea</taxon>
        <taxon>Planorbidae</taxon>
        <taxon>Biomphalaria</taxon>
    </lineage>
</organism>
<feature type="compositionally biased region" description="Low complexity" evidence="18">
    <location>
        <begin position="3809"/>
        <end position="3818"/>
    </location>
</feature>
<keyword evidence="11 15" id="KW-0103">Bromodomain</keyword>
<dbReference type="GO" id="GO:0042800">
    <property type="term" value="F:histone H3K4 methyltransferase activity"/>
    <property type="evidence" value="ECO:0007669"/>
    <property type="project" value="TreeGrafter"/>
</dbReference>
<feature type="compositionally biased region" description="Basic and acidic residues" evidence="18">
    <location>
        <begin position="2681"/>
        <end position="2697"/>
    </location>
</feature>
<feature type="region of interest" description="Disordered" evidence="18">
    <location>
        <begin position="2382"/>
        <end position="2411"/>
    </location>
</feature>
<feature type="domain" description="PHD-type" evidence="20">
    <location>
        <begin position="1263"/>
        <end position="1332"/>
    </location>
</feature>
<feature type="region of interest" description="Disordered" evidence="18">
    <location>
        <begin position="3531"/>
        <end position="3574"/>
    </location>
</feature>
<feature type="compositionally biased region" description="Low complexity" evidence="18">
    <location>
        <begin position="567"/>
        <end position="581"/>
    </location>
</feature>
<dbReference type="PANTHER" id="PTHR45838:SF4">
    <property type="entry name" value="HISTONE-LYSINE N-METHYLTRANSFERASE TRITHORAX"/>
    <property type="match status" value="1"/>
</dbReference>
<dbReference type="SMART" id="SM00317">
    <property type="entry name" value="SET"/>
    <property type="match status" value="1"/>
</dbReference>
<dbReference type="PANTHER" id="PTHR45838">
    <property type="entry name" value="HISTONE-LYSINE-N-METHYLTRANSFERASE 2 KMT2 FAMILY MEMBER"/>
    <property type="match status" value="1"/>
</dbReference>
<keyword evidence="4" id="KW-0949">S-adenosyl-L-methionine</keyword>
<evidence type="ECO:0000256" key="10">
    <source>
        <dbReference type="ARBA" id="ARBA00023015"/>
    </source>
</evidence>
<dbReference type="GO" id="GO:0008270">
    <property type="term" value="F:zinc ion binding"/>
    <property type="evidence" value="ECO:0007669"/>
    <property type="project" value="UniProtKB-KW"/>
</dbReference>
<evidence type="ECO:0000256" key="1">
    <source>
        <dbReference type="ARBA" id="ARBA00004123"/>
    </source>
</evidence>
<feature type="region of interest" description="Disordered" evidence="18">
    <location>
        <begin position="3714"/>
        <end position="3851"/>
    </location>
</feature>
<feature type="region of interest" description="Disordered" evidence="18">
    <location>
        <begin position="2275"/>
        <end position="2298"/>
    </location>
</feature>
<dbReference type="InterPro" id="IPR011011">
    <property type="entry name" value="Znf_FYVE_PHD"/>
</dbReference>
<feature type="domain" description="Post-SET" evidence="22">
    <location>
        <begin position="5120"/>
        <end position="5136"/>
    </location>
</feature>
<sequence length="5136" mass="565404">MARLRFPGRPGYRFDRIGIRYGADEASKTTDPTLATVASIHKGLQRFRDLFGDSDEDDFEFEGFSEIEVRSAESKLKHAIEQERQHQKEQVEEIKLRAERSHATLASWAAPSTVTSATKFRKTFNKIVETGLVVESSKKFKKDNVKEFIQSEIEPPKLNGTSNHQDKSVKHVKLKTVDSQPLESSKKVVTASVACDSSNGFQEAVFGGALFGSKPTCKYTAAKQILARATKQAALSSTKHLLASTHKVGKFVLPTKSSRSSRVIKPNKRFLEDDTIHDLVTKQPKIVSPLSPSSAPQQNSSIFSLGATDDRTSTFSPFQAHGLSLSPFNMNREKGFPAFSAAPQPSGTSSFTDGIGNQKPLGYLEQPLIVEGKRTRKPSLIMRMKLVEDNPDDEIKLQQQLSDTVTPVKISSSPVDVKPSPEQATVTPPSTLLKYGGTKSLIAPAKLFTGSSLSSQSLNLHKGGVQAPSQNTVVLRQPKLQLNRTALNRSKAALARSLKAQLKREAKLERKRRKSQANLGGLTSSVHSPGSSLAQLSPFSKRLGDSVIEKHKTGLFEGIEGAGSFSPASFSSPPATPSSAPKVQPEKTEEDFQASLIKEEDLLKMYVVGEKSICMVCLNTCTIKQNRKLPTVPLCKPCKKSYFFKVKSNKRYITTCANGGHCHVHYTVPKECKDCKYIKFRAVIKKALALGLPFKKVNTATTASKPLHYTKSRKRKKKLKCFRTYASDCSSTSTEDLKTETNAFIKKQRHKSDDSTYKHKNEDSVSSKSFSHKSSKYFSNVKVEADANSLDKPLSVDVGAADEPFSLSPPQTLSSTKSSPGRTNKALKKSATSFDTDSNEHGDDEDNKGSLDKPRGTSRGPRIKHVCRRAAMVFPHQRATFPEDAPQRTTLTLSALPTEEKQQLWAKTKSKNDEAPYSSDESFDNHSFPKLKSLRTLEEPCQEEVESLDQKIENEMEESHVLKKKAERPLENIEALANKVRKKKHASEIGVYDPLMPHKRKKRCRECRGCLTPDCGVCENCRDKPKFGGPGKIRKCCKESICLNPKNSRRVYAAFIDPKSPLKFHRNEDDDNSKDYFPCKGNLTTPGGPATRFQDRRSTSNHKMDGGRDGVKDEEEGMDADRNEEQNRSSSSSRLCGLDMDGSRMSLKAVANINKRHFRQAKSKYAPVETTIQMALTDIRNPFLSSLPGNLYGKLGIKKREKLILSLKQHSAELRPVNNETAYCLDVPLKTHLIKADYKGSYSITSAWFQGFSLTLTGTTCVRTLCYLCGSAGKQELIFCVVCCQAYHTFCLDEEERPEEPDSEEGEDAEDGHCHVAISRSLMWCCRRCQFCHVCGQQNGLLKCHRCKDTYHPECLGPNYPTRPSRKNIWVCTKCVRCKSCGATTPGVGSNATWTYDFSLCYDCGKLMDKGNFCPICHKCYSDDDWESKMVHCAICESWVHAKCEELTDDEYQLISLLPDEVQFTCRVCSSDKPRYWERVLKSQFSNNLMNILNALESSKCAQLLLEAGPPREIRKTKPNCTTFDDTKSNAGEPKDDAALIPKEISVECSNDNVSVEPNCDTVSNSGSLNTKLIEKCDCDGAVVISLKEDKIGGAAGGLNGIILDNCTGINYKNNSVHSDLSVIQTSSLTLPKASSTELLDTGPPSSFTNEEDRLKVQGLTLANGINAKKHCSIENAARDAHECQVIKSVKITNCDINCLKHGMISIPSTASCDSLSPCSITSNSDSSSNTASPMMTAKASVSSTKELNENLTISTVCPDPCRQSVTKNLFQIYSSVSSMPKTCESTDLLNSVDMDLENNDLILHRNGIPEDGSPEKTSQTETTQTSFIGPSDFDKHVSFEFDIWETLDINGEHPRDFTAIKNKIETGSYTSVEEFSEDMVRIIQALLIQNENYSTRRKQANSVRSIFAKQMERCFPWFNVNTCKLWEHNRGLPVGMLKDAVLPPSSDHNYAQWLERKDTPMTPQPSQFKKISNLKKNNSIEDNFLFKKSLEVINQGEDTRACLLCTILGDDLPDNAGRLLYCGQDDWIHINCALWSAEVFESHDGSLQNVQDAVSRGRKLKCDLCQQVGATVGCCAANCRANYHFMCAKKDKCIFLADQTIFCKAHPEATDIEIVTEGHFDVSRRVCVDLEKIRAKSSWGKAVDPSTLSVIIGSCTVEHLGVLRSILSDTEECLYPIDFCSTRIYWSTQDTRKRCVYTCRIIEVKPAELPEIHIQDMRIIHDESNPEFVPLDKLGLDLLGIPNFLKPPSRPDLTSPVNASKEMFPDHVSETGFGDCDEDVKNDSHSNKSSQNSLLDKHSTKSIDLTGLSPSTLALLNIKVPENYIPPARLCKSSVLPPVEEELGLVRIAERLNNAASCKQRHSLGDKRQIPQKLLTSRNFTFSKSQSPSPVAFPHQIRQRSSSEERYSSPLSPLAHTNAVARVNLALPNGLWRGVRARSVSPFTTIRCEDVSPVRSVSLSPQPLLNLITCLEAKDLSDESPLCLTQGTSEAAEVSRQTIDCLEKTSFESSSANVLGEEAIKDVLVTNSGDMPEDPFMKPSLSALDNSSETNPVPLTRTVDERNCQDIEDLTKGDHFTRDNVNVKEKGVGDKDSHQDSAKNNRDEVRGESGHAQQSTNAGPSPVNHGSTDDGSGDDDERKPCRGGTKPEASEICSDKTKTGKTKKLKPKENAKQACVETDTNLKSDDESGMRPGENKLEVADTIRFGGAEEADADLDSKNSCNTGLKQCNLMLTGGGNGNLEDNNIQGDCEGKLDKAGTQENQDTSNMHLFQSSSTSVSCIPKSFLGDIQSTSDDESDFLMLDDLSYSETNDEDENNHSSKKLTLKTVQQELSNHGKNNESKEPLALVPLGKCRRESNTASLSDKAINSSKCDISPHVLNSESDKVNKIESPMLVTNSCYIALKKQNLPSAVHLNAKLRSGSKQTFVLKEPEHDTKYSQEAEDLESAETNLGKDLAQDYNADVKYKEIESNDQLIDLRGAIALNSEANKSFSELGNVPDVDSSSAATLSGGNSDRDEHDGAEKSVAVLRRPATDSENPLLDLDSSEDEPEIIKTEFFQSSVISPRTRASSRLSGTDESLHEKIVEKIKAESLARRSPGHEGPFKCLTCKRMYRTKESYENHIKSCDFEVSTSDEDEKPISKLLRSSTSRLSEGLNKSVDKSVPSSSPLNIPLSIIISDEFKEEKFSPSSGRELSDDCSSAQSQDSRRSSLRRSTMTQRNAAPAHLAKLRRRDSKSTLSPDGSTCSSLLSPTRCSSRLVEDKPSPKETMLEAVGLVSRKSLELSPHSDLDAVGPVKLQPRISPSSMDEAPKREKKSPAQACPGGNMRPSIMAGGLPKAGSSKQKSVTITYNPVVLEEVTISSRQKRPRPKRVWWVEASQDANYDQEEDDGNYEEEENADDDDSDGGVACRTRNRLSTDHKATDKKKSPKPNISSQKLPDINASTDNMIAESVSIAQESPLSNNITDQKTFQNNNHDGQFKSKATKNNSEMNKFDSSMDTNVEIASNVVETIACSEISNNDLDLNKNASSRKTFNLRSKTNKNQESSQCSTSLQSPMKKSDPTTLKHKGNTNLDSLEKGTTVSVSHSPCDMQAPVDICVNTGLSSVASHESKLDEPSIEKDEVCSKMDECSEQRGVVGDISTVTSPIRRSSRSASKKNKLSEYLAELKKEFKDEEEESVAETLPSADVKEKRGRGRPKLIEKQPVEALGIKKLRGRPLSTSKLQLEKPELRNSQEKGVLDLENVVEAKAQSSCDVELPSESIAKSMDSSDQKLELTLSEGSKQKSSVTVKQSEMSDASGDNKSDNQRDSSRSNSTATSLSVPIQVLGSSSSVSSSGTSVKDSDARDTPPSIHPAIDAIKFSGQKLRFIIRSPNIDAAQKIGELIKKKALASNAKASEIIVSTVESQKVESSDKVEPIVVSDQLGDDSHEAKLKAGFQEEVSGKALGTESVDSGDVSRSVSPDSISAAYDIQSDDFSSETSNDADDYPITRQSNNECTNNALISNKEHTEKVVEEEDDDVVIIKAVGLQAPEPSVALRPPQNIASNLLSGISNSFSSASTPKDMSPVLRYIPPQQQQPMSIQTNVHQTRFTQPSLSVSPVGQGISPYISLQQNQVSPPRVQPQVMLSGMSTGHFILQQNQRPDLIQPQEMTQSNLVLQNTPSQSRVIIQNSNQPGIVFRNTGPSTLSVPGANQPNMLFTNNSAGLMLQQANPASIMQAQSTLMQSSQTGLSFISLNNPNTIRPTIISTLQPIQSHNASSLLQPNMGLNSLMQTATLSAANQPVMIGQPFFAQTGVFLPQLATQATISTQPAGIELASRQLSPKPALRQSSIVIDPSAHMLSTNLNPALLKGNPQAVPSHIQLNRFDPSPSNPLHLPSPSLRLPPPTLPLPSSTSSVAPQSSSFISLPKTTPVLAHLDGAPTQVNYMGSFDLNSSTLQSVFQKQQFNKDQSDKITDLVQRAISSHGQESIPGVEVKSTITNTPEGPRKLYSVIINEGILPNQTMNSCSSSLSTLAPTYTSSVGTTPVTQRPQLAATEQKTSLSDWTKILPSSSSSSTVSSSSQTNISSQTSPDNLWSGSRTGYISIPINQNSNNTRPPFRRALKPNIYNHSNKRKSDLPPSEEPQLKRPLFDKTLKEDGVYSGSFKQVVSRNIIESTSFASCDTPNIPSFIQSNGEISSVQSKSPQVTCAEGALTSNEIPSDQQQPQQFHNKQLAPASTHRRASFPIMSPCKKSLAITNPASIIKERAKKQIMKKSLMKDVPSSVGIGFKTPETERITTVSRRLKTTSHHPLIHHKKDNVELPQPMLEEEVVATPLDQGKDMPVGTSAELEKVKHQSRLRFEISSDDGFTCQGDTVDDAWNQVLEKVQDVRAASRMKQLSYAGISGCNMFGLDHDAVVYLIEQLYGAVYCHRNYKFKFHKYDLDQADAEVTLNPSGAARSEAFSTRKPFDMFNFLKSVYRTRPGDDEREKEEEMALKSSRRATSLSLPMAMRFRKLKTFAKEAVDVYRSKIHGRGLFCKRNIDAGEMVIEYAGEVIRASLTDKREKYYESRGIGCYMFRIDDDEVVDATMHGSAARFINHSCEPNCFSKVILVDGKKHIVIFAMRPIKRGEELTYDYKFPIEEVKIPCSCGSKRCRKYLN</sequence>
<feature type="region of interest" description="Disordered" evidence="18">
    <location>
        <begin position="567"/>
        <end position="590"/>
    </location>
</feature>
<dbReference type="SUPFAM" id="SSF82199">
    <property type="entry name" value="SET domain"/>
    <property type="match status" value="1"/>
</dbReference>
<feature type="compositionally biased region" description="Polar residues" evidence="18">
    <location>
        <begin position="3429"/>
        <end position="3439"/>
    </location>
</feature>
<feature type="region of interest" description="Disordered" evidence="18">
    <location>
        <begin position="4359"/>
        <end position="4391"/>
    </location>
</feature>
<keyword evidence="12" id="KW-0238">DNA-binding</keyword>
<dbReference type="Pfam" id="PF05965">
    <property type="entry name" value="FYRC"/>
    <property type="match status" value="1"/>
</dbReference>
<dbReference type="InterPro" id="IPR013083">
    <property type="entry name" value="Znf_RING/FYVE/PHD"/>
</dbReference>
<keyword evidence="9" id="KW-0156">Chromatin regulator</keyword>
<dbReference type="FunFam" id="3.30.40.10:FF:000002">
    <property type="entry name" value="Histone-lysine N-methyltransferase"/>
    <property type="match status" value="1"/>
</dbReference>
<evidence type="ECO:0000256" key="12">
    <source>
        <dbReference type="ARBA" id="ARBA00023125"/>
    </source>
</evidence>
<dbReference type="RefSeq" id="XP_055865299.1">
    <property type="nucleotide sequence ID" value="XM_056009324.1"/>
</dbReference>
<dbReference type="SMART" id="SM00542">
    <property type="entry name" value="FYRC"/>
    <property type="match status" value="1"/>
</dbReference>
<keyword evidence="3" id="KW-0808">Transferase</keyword>
<keyword evidence="14" id="KW-0539">Nucleus</keyword>
<dbReference type="CDD" id="cd15664">
    <property type="entry name" value="ePHD_KMT2A_like"/>
    <property type="match status" value="1"/>
</dbReference>
<feature type="compositionally biased region" description="Acidic residues" evidence="18">
    <location>
        <begin position="3382"/>
        <end position="3403"/>
    </location>
</feature>
<feature type="compositionally biased region" description="Polar residues" evidence="18">
    <location>
        <begin position="3001"/>
        <end position="3012"/>
    </location>
</feature>
<feature type="compositionally biased region" description="Basic and acidic residues" evidence="18">
    <location>
        <begin position="3013"/>
        <end position="3022"/>
    </location>
</feature>
<accession>A0A9W2YRP7</accession>
<dbReference type="Proteomes" id="UP001165740">
    <property type="component" value="Chromosome 14"/>
</dbReference>
<evidence type="ECO:0000259" key="21">
    <source>
        <dbReference type="PROSITE" id="PS50280"/>
    </source>
</evidence>
<dbReference type="CDD" id="cd19170">
    <property type="entry name" value="SET_KMT2A_2B"/>
    <property type="match status" value="1"/>
</dbReference>
<dbReference type="InterPro" id="IPR001487">
    <property type="entry name" value="Bromodomain"/>
</dbReference>
<feature type="region of interest" description="Disordered" evidence="18">
    <location>
        <begin position="2993"/>
        <end position="3022"/>
    </location>
</feature>
<dbReference type="Gene3D" id="1.20.920.10">
    <property type="entry name" value="Bromodomain-like"/>
    <property type="match status" value="1"/>
</dbReference>
<keyword evidence="5" id="KW-0479">Metal-binding</keyword>
<feature type="compositionally biased region" description="Low complexity" evidence="18">
    <location>
        <begin position="1816"/>
        <end position="1827"/>
    </location>
</feature>
<dbReference type="InterPro" id="IPR047219">
    <property type="entry name" value="KMT2A_2B_SET"/>
</dbReference>
<feature type="region of interest" description="Disordered" evidence="18">
    <location>
        <begin position="504"/>
        <end position="533"/>
    </location>
</feature>
<protein>
    <submittedName>
        <fullName evidence="26">Uncharacterized protein LOC106077005 isoform X1</fullName>
    </submittedName>
</protein>
<keyword evidence="25" id="KW-1185">Reference proteome</keyword>
<evidence type="ECO:0000256" key="5">
    <source>
        <dbReference type="ARBA" id="ARBA00022723"/>
    </source>
</evidence>
<dbReference type="Pfam" id="PF02008">
    <property type="entry name" value="zf-CXXC"/>
    <property type="match status" value="1"/>
</dbReference>
<feature type="region of interest" description="Disordered" evidence="18">
    <location>
        <begin position="3672"/>
        <end position="3696"/>
    </location>
</feature>
<dbReference type="PROSITE" id="PS51058">
    <property type="entry name" value="ZF_CXXC"/>
    <property type="match status" value="1"/>
</dbReference>
<feature type="region of interest" description="Disordered" evidence="18">
    <location>
        <begin position="3966"/>
        <end position="3991"/>
    </location>
</feature>
<feature type="compositionally biased region" description="Basic and acidic residues" evidence="18">
    <location>
        <begin position="751"/>
        <end position="765"/>
    </location>
</feature>
<feature type="domain" description="PHD-type" evidence="24">
    <location>
        <begin position="2000"/>
        <end position="2108"/>
    </location>
</feature>
<keyword evidence="7 16" id="KW-0863">Zinc-finger</keyword>
<proteinExistence type="predicted"/>
<dbReference type="OMA" id="CPEWEST"/>
<feature type="region of interest" description="Disordered" evidence="18">
    <location>
        <begin position="1075"/>
        <end position="1137"/>
    </location>
</feature>
<feature type="region of interest" description="Disordered" evidence="18">
    <location>
        <begin position="407"/>
        <end position="429"/>
    </location>
</feature>
<dbReference type="CDD" id="cd15508">
    <property type="entry name" value="PHD3_KMT2A_like"/>
    <property type="match status" value="1"/>
</dbReference>
<keyword evidence="6" id="KW-0677">Repeat</keyword>
<dbReference type="InterPro" id="IPR034732">
    <property type="entry name" value="EPHD"/>
</dbReference>
<feature type="region of interest" description="Disordered" evidence="18">
    <location>
        <begin position="1807"/>
        <end position="1828"/>
    </location>
</feature>
<dbReference type="PROSITE" id="PS51805">
    <property type="entry name" value="EPHD"/>
    <property type="match status" value="1"/>
</dbReference>
<dbReference type="GO" id="GO:0045893">
    <property type="term" value="P:positive regulation of DNA-templated transcription"/>
    <property type="evidence" value="ECO:0007669"/>
    <property type="project" value="TreeGrafter"/>
</dbReference>
<feature type="compositionally biased region" description="Polar residues" evidence="18">
    <location>
        <begin position="3235"/>
        <end position="3254"/>
    </location>
</feature>
<dbReference type="Pfam" id="PF00856">
    <property type="entry name" value="SET"/>
    <property type="match status" value="1"/>
</dbReference>
<feature type="region of interest" description="Disordered" evidence="18">
    <location>
        <begin position="3185"/>
        <end position="3265"/>
    </location>
</feature>
<dbReference type="PROSITE" id="PS51543">
    <property type="entry name" value="FYRC"/>
    <property type="match status" value="1"/>
</dbReference>
<dbReference type="GO" id="GO:0003677">
    <property type="term" value="F:DNA binding"/>
    <property type="evidence" value="ECO:0007669"/>
    <property type="project" value="UniProtKB-KW"/>
</dbReference>
<evidence type="ECO:0000256" key="11">
    <source>
        <dbReference type="ARBA" id="ARBA00023117"/>
    </source>
</evidence>
<dbReference type="Pfam" id="PF13771">
    <property type="entry name" value="zf-HC5HC2H"/>
    <property type="match status" value="1"/>
</dbReference>
<feature type="domain" description="SET" evidence="21">
    <location>
        <begin position="4998"/>
        <end position="5114"/>
    </location>
</feature>
<dbReference type="GO" id="GO:0032259">
    <property type="term" value="P:methylation"/>
    <property type="evidence" value="ECO:0007669"/>
    <property type="project" value="UniProtKB-KW"/>
</dbReference>
<evidence type="ECO:0000259" key="19">
    <source>
        <dbReference type="PROSITE" id="PS50014"/>
    </source>
</evidence>
<feature type="compositionally biased region" description="Basic and acidic residues" evidence="18">
    <location>
        <begin position="1093"/>
        <end position="1111"/>
    </location>
</feature>
<feature type="region of interest" description="Disordered" evidence="18">
    <location>
        <begin position="3380"/>
        <end position="3439"/>
    </location>
</feature>
<feature type="compositionally biased region" description="Basic and acidic residues" evidence="18">
    <location>
        <begin position="3722"/>
        <end position="3737"/>
    </location>
</feature>
<feature type="compositionally biased region" description="Low complexity" evidence="18">
    <location>
        <begin position="4547"/>
        <end position="4567"/>
    </location>
</feature>
<evidence type="ECO:0000256" key="17">
    <source>
        <dbReference type="SAM" id="Coils"/>
    </source>
</evidence>
<dbReference type="Pfam" id="PF00628">
    <property type="entry name" value="PHD"/>
    <property type="match status" value="1"/>
</dbReference>
<dbReference type="FunFam" id="2.170.270.10:FF:000004">
    <property type="entry name" value="Histone-lysine N-methyltransferase"/>
    <property type="match status" value="1"/>
</dbReference>
<dbReference type="InterPro" id="IPR001214">
    <property type="entry name" value="SET_dom"/>
</dbReference>
<feature type="compositionally biased region" description="Polar residues" evidence="18">
    <location>
        <begin position="4514"/>
        <end position="4540"/>
    </location>
</feature>
<evidence type="ECO:0000256" key="18">
    <source>
        <dbReference type="SAM" id="MobiDB-lite"/>
    </source>
</evidence>
<dbReference type="SMART" id="SM00541">
    <property type="entry name" value="FYRN"/>
    <property type="match status" value="1"/>
</dbReference>
<feature type="domain" description="Bromo" evidence="19">
    <location>
        <begin position="1853"/>
        <end position="1898"/>
    </location>
</feature>
<feature type="compositionally biased region" description="Polar residues" evidence="18">
    <location>
        <begin position="4695"/>
        <end position="4707"/>
    </location>
</feature>
<dbReference type="InterPro" id="IPR003889">
    <property type="entry name" value="FYrich_C"/>
</dbReference>
<dbReference type="PROSITE" id="PS51542">
    <property type="entry name" value="FYRN"/>
    <property type="match status" value="1"/>
</dbReference>
<feature type="region of interest" description="Disordered" evidence="18">
    <location>
        <begin position="905"/>
        <end position="926"/>
    </location>
</feature>
<dbReference type="InterPro" id="IPR046341">
    <property type="entry name" value="SET_dom_sf"/>
</dbReference>
<dbReference type="InterPro" id="IPR003616">
    <property type="entry name" value="Post-SET_dom"/>
</dbReference>
<feature type="compositionally biased region" description="Basic and acidic residues" evidence="18">
    <location>
        <begin position="2559"/>
        <end position="2610"/>
    </location>
</feature>
<evidence type="ECO:0000259" key="23">
    <source>
        <dbReference type="PROSITE" id="PS51058"/>
    </source>
</evidence>
<comment type="subcellular location">
    <subcellularLocation>
        <location evidence="1">Nucleus</location>
    </subcellularLocation>
</comment>
<feature type="compositionally biased region" description="Polar residues" evidence="18">
    <location>
        <begin position="808"/>
        <end position="822"/>
    </location>
</feature>
<dbReference type="SUPFAM" id="SSF57903">
    <property type="entry name" value="FYVE/PHD zinc finger"/>
    <property type="match status" value="2"/>
</dbReference>
<dbReference type="Gene3D" id="2.170.270.10">
    <property type="entry name" value="SET domain"/>
    <property type="match status" value="1"/>
</dbReference>
<dbReference type="PROSITE" id="PS50868">
    <property type="entry name" value="POST_SET"/>
    <property type="match status" value="1"/>
</dbReference>
<evidence type="ECO:0000256" key="16">
    <source>
        <dbReference type="PROSITE-ProRule" id="PRU00509"/>
    </source>
</evidence>
<dbReference type="GeneID" id="106077005"/>
<evidence type="ECO:0000259" key="24">
    <source>
        <dbReference type="PROSITE" id="PS51805"/>
    </source>
</evidence>
<feature type="compositionally biased region" description="Acidic residues" evidence="18">
    <location>
        <begin position="3969"/>
        <end position="3983"/>
    </location>
</feature>
<feature type="region of interest" description="Disordered" evidence="18">
    <location>
        <begin position="801"/>
        <end position="863"/>
    </location>
</feature>
<feature type="domain" description="CXXC-type" evidence="23">
    <location>
        <begin position="997"/>
        <end position="1043"/>
    </location>
</feature>
<evidence type="ECO:0000313" key="25">
    <source>
        <dbReference type="Proteomes" id="UP001165740"/>
    </source>
</evidence>
<evidence type="ECO:0000256" key="9">
    <source>
        <dbReference type="ARBA" id="ARBA00022853"/>
    </source>
</evidence>
<dbReference type="SUPFAM" id="SSF47370">
    <property type="entry name" value="Bromodomain"/>
    <property type="match status" value="1"/>
</dbReference>
<evidence type="ECO:0000256" key="3">
    <source>
        <dbReference type="ARBA" id="ARBA00022679"/>
    </source>
</evidence>
<keyword evidence="2" id="KW-0489">Methyltransferase</keyword>
<dbReference type="InterPro" id="IPR001965">
    <property type="entry name" value="Znf_PHD"/>
</dbReference>
<dbReference type="PROSITE" id="PS50016">
    <property type="entry name" value="ZF_PHD_2"/>
    <property type="match status" value="3"/>
</dbReference>
<name>A0A9W2YRP7_BIOGL</name>
<dbReference type="CDD" id="cd15506">
    <property type="entry name" value="PHD1_KMT2A_like"/>
    <property type="match status" value="1"/>
</dbReference>
<dbReference type="Gene3D" id="3.30.40.10">
    <property type="entry name" value="Zinc/RING finger domain, C3HC4 (zinc finger)"/>
    <property type="match status" value="3"/>
</dbReference>
<dbReference type="Pfam" id="PF05964">
    <property type="entry name" value="FYRN"/>
    <property type="match status" value="1"/>
</dbReference>
<dbReference type="InterPro" id="IPR002857">
    <property type="entry name" value="Znf_CXXC"/>
</dbReference>
<feature type="region of interest" description="Disordered" evidence="18">
    <location>
        <begin position="3285"/>
        <end position="3343"/>
    </location>
</feature>
<feature type="compositionally biased region" description="Polar residues" evidence="18">
    <location>
        <begin position="516"/>
        <end position="533"/>
    </location>
</feature>
<feature type="compositionally biased region" description="Polar residues" evidence="18">
    <location>
        <begin position="2544"/>
        <end position="2554"/>
    </location>
</feature>
<dbReference type="PROSITE" id="PS50280">
    <property type="entry name" value="SET"/>
    <property type="match status" value="1"/>
</dbReference>
<gene>
    <name evidence="26" type="primary">LOC106077005</name>
</gene>
<evidence type="ECO:0000256" key="7">
    <source>
        <dbReference type="ARBA" id="ARBA00022771"/>
    </source>
</evidence>
<dbReference type="PROSITE" id="PS50014">
    <property type="entry name" value="BROMODOMAIN_2"/>
    <property type="match status" value="1"/>
</dbReference>
<dbReference type="InterPro" id="IPR003888">
    <property type="entry name" value="FYrich_N"/>
</dbReference>
<evidence type="ECO:0000256" key="4">
    <source>
        <dbReference type="ARBA" id="ARBA00022691"/>
    </source>
</evidence>
<feature type="compositionally biased region" description="Low complexity" evidence="18">
    <location>
        <begin position="3781"/>
        <end position="3790"/>
    </location>
</feature>
<evidence type="ECO:0000256" key="2">
    <source>
        <dbReference type="ARBA" id="ARBA00022603"/>
    </source>
</evidence>
<evidence type="ECO:0000256" key="6">
    <source>
        <dbReference type="ARBA" id="ARBA00022737"/>
    </source>
</evidence>
<dbReference type="SMART" id="SM00249">
    <property type="entry name" value="PHD"/>
    <property type="match status" value="4"/>
</dbReference>
<keyword evidence="17" id="KW-0175">Coiled coil</keyword>
<evidence type="ECO:0000256" key="14">
    <source>
        <dbReference type="ARBA" id="ARBA00023242"/>
    </source>
</evidence>
<feature type="region of interest" description="Disordered" evidence="18">
    <location>
        <begin position="4695"/>
        <end position="4716"/>
    </location>
</feature>
<evidence type="ECO:0000313" key="26">
    <source>
        <dbReference type="RefSeq" id="XP_055865299.1"/>
    </source>
</evidence>
<feature type="domain" description="PHD-type" evidence="20">
    <location>
        <begin position="1329"/>
        <end position="1378"/>
    </location>
</feature>
<feature type="compositionally biased region" description="Low complexity" evidence="18">
    <location>
        <begin position="4364"/>
        <end position="4377"/>
    </location>
</feature>
<feature type="coiled-coil region" evidence="17">
    <location>
        <begin position="69"/>
        <end position="97"/>
    </location>
</feature>
<feature type="region of interest" description="Disordered" evidence="18">
    <location>
        <begin position="2528"/>
        <end position="2697"/>
    </location>
</feature>
<dbReference type="GO" id="GO:0035097">
    <property type="term" value="C:histone methyltransferase complex"/>
    <property type="evidence" value="ECO:0007669"/>
    <property type="project" value="TreeGrafter"/>
</dbReference>
<reference evidence="26" key="1">
    <citation type="submission" date="2025-08" db="UniProtKB">
        <authorList>
            <consortium name="RefSeq"/>
        </authorList>
    </citation>
    <scope>IDENTIFICATION</scope>
</reference>
<keyword evidence="10" id="KW-0805">Transcription regulation</keyword>
<evidence type="ECO:0000259" key="22">
    <source>
        <dbReference type="PROSITE" id="PS50868"/>
    </source>
</evidence>
<dbReference type="InterPro" id="IPR036427">
    <property type="entry name" value="Bromodomain-like_sf"/>
</dbReference>
<feature type="domain" description="PHD-type" evidence="20">
    <location>
        <begin position="1411"/>
        <end position="1472"/>
    </location>
</feature>
<feature type="region of interest" description="Disordered" evidence="18">
    <location>
        <begin position="748"/>
        <end position="770"/>
    </location>
</feature>
<feature type="compositionally biased region" description="Polar residues" evidence="18">
    <location>
        <begin position="3531"/>
        <end position="3555"/>
    </location>
</feature>
<evidence type="ECO:0000256" key="15">
    <source>
        <dbReference type="PROSITE-ProRule" id="PRU00035"/>
    </source>
</evidence>
<dbReference type="InterPro" id="IPR019787">
    <property type="entry name" value="Znf_PHD-finger"/>
</dbReference>